<comment type="caution">
    <text evidence="1">The sequence shown here is derived from an EMBL/GenBank/DDBJ whole genome shotgun (WGS) entry which is preliminary data.</text>
</comment>
<dbReference type="RefSeq" id="WP_110893820.1">
    <property type="nucleotide sequence ID" value="NZ_CP104934.1"/>
</dbReference>
<organism evidence="1 2">
    <name type="scientific">Curtobacterium poinsettiae</name>
    <dbReference type="NCBI Taxonomy" id="159612"/>
    <lineage>
        <taxon>Bacteria</taxon>
        <taxon>Bacillati</taxon>
        <taxon>Actinomycetota</taxon>
        <taxon>Actinomycetes</taxon>
        <taxon>Micrococcales</taxon>
        <taxon>Microbacteriaceae</taxon>
        <taxon>Curtobacterium</taxon>
    </lineage>
</organism>
<gene>
    <name evidence="1" type="ORF">ORG12_07320</name>
</gene>
<sequence length="196" mass="21624">MADNKMTKSAGEHWVCSMLARQGWGAALTRDGLARTDILAVHTEDLSRPAIEVQVKAARAASNVNYPLGLNSQQTARSDREWFVFVSLPEQSDYVSAPRSFIVPRDHVAAAAFIAHEDWRTDPDAVPGTRNAGVDKSRVHISVWSGYEARWDLLAQPTAAVPVMLPARFEDLAFGDRVGLPEGHPWLLNRPVWADA</sequence>
<protein>
    <recommendedName>
        <fullName evidence="3">DUF4365 domain-containing protein</fullName>
    </recommendedName>
</protein>
<name>A0ABT3S2K7_9MICO</name>
<accession>A0ABT3S2K7</accession>
<keyword evidence="2" id="KW-1185">Reference proteome</keyword>
<evidence type="ECO:0000313" key="2">
    <source>
        <dbReference type="Proteomes" id="UP001207276"/>
    </source>
</evidence>
<dbReference type="Proteomes" id="UP001207276">
    <property type="component" value="Unassembled WGS sequence"/>
</dbReference>
<proteinExistence type="predicted"/>
<evidence type="ECO:0000313" key="1">
    <source>
        <dbReference type="EMBL" id="MCX2848479.1"/>
    </source>
</evidence>
<dbReference type="EMBL" id="JAPJDE010000002">
    <property type="protein sequence ID" value="MCX2848479.1"/>
    <property type="molecule type" value="Genomic_DNA"/>
</dbReference>
<reference evidence="1 2" key="1">
    <citation type="submission" date="2022-11" db="EMBL/GenBank/DDBJ databases">
        <title>Taxonomy of Curtobacterium flaccumfaciens.</title>
        <authorList>
            <person name="Osdaghi E."/>
            <person name="Taghavi S.M."/>
            <person name="Hamidizade M."/>
            <person name="Abachi H."/>
            <person name="Fazliarab A."/>
            <person name="Baeyen S."/>
            <person name="Portier P."/>
            <person name="Van Vaerenbergh J."/>
            <person name="Jacques M.-A."/>
        </authorList>
    </citation>
    <scope>NUCLEOTIDE SEQUENCE [LARGE SCALE GENOMIC DNA]</scope>
    <source>
        <strain evidence="1 2">LMG 3715</strain>
    </source>
</reference>
<evidence type="ECO:0008006" key="3">
    <source>
        <dbReference type="Google" id="ProtNLM"/>
    </source>
</evidence>